<sequence length="43" mass="5000">MDDKSKKSKITGVILMKNSIFLQKNIHLNLIKQRVKWTSVVTD</sequence>
<evidence type="ECO:0000313" key="1">
    <source>
        <dbReference type="EMBL" id="OLY43817.1"/>
    </source>
</evidence>
<keyword evidence="2" id="KW-1185">Reference proteome</keyword>
<name>A0A1R0FA12_9HYPH</name>
<gene>
    <name evidence="1" type="ORF">PEB0149_012540</name>
</gene>
<proteinExistence type="predicted"/>
<organism evidence="1 2">
    <name type="scientific">Bartonella apis</name>
    <dbReference type="NCBI Taxonomy" id="1686310"/>
    <lineage>
        <taxon>Bacteria</taxon>
        <taxon>Pseudomonadati</taxon>
        <taxon>Pseudomonadota</taxon>
        <taxon>Alphaproteobacteria</taxon>
        <taxon>Hyphomicrobiales</taxon>
        <taxon>Bartonellaceae</taxon>
        <taxon>Bartonella</taxon>
    </lineage>
</organism>
<dbReference type="EMBL" id="LXYT01000001">
    <property type="protein sequence ID" value="OLY43817.1"/>
    <property type="molecule type" value="Genomic_DNA"/>
</dbReference>
<dbReference type="AlphaFoldDB" id="A0A1R0FA12"/>
<protein>
    <submittedName>
        <fullName evidence="1">Uncharacterized protein</fullName>
    </submittedName>
</protein>
<comment type="caution">
    <text evidence="1">The sequence shown here is derived from an EMBL/GenBank/DDBJ whole genome shotgun (WGS) entry which is preliminary data.</text>
</comment>
<accession>A0A1R0FA12</accession>
<evidence type="ECO:0000313" key="2">
    <source>
        <dbReference type="Proteomes" id="UP000187344"/>
    </source>
</evidence>
<reference evidence="1 2" key="1">
    <citation type="submission" date="2016-12" db="EMBL/GenBank/DDBJ databases">
        <title>Comparative genomics of Bartonella apis.</title>
        <authorList>
            <person name="Engel P."/>
        </authorList>
    </citation>
    <scope>NUCLEOTIDE SEQUENCE [LARGE SCALE GENOMIC DNA]</scope>
    <source>
        <strain evidence="1 2">PEB0149</strain>
    </source>
</reference>
<dbReference type="Proteomes" id="UP000187344">
    <property type="component" value="Unassembled WGS sequence"/>
</dbReference>